<evidence type="ECO:0000313" key="1">
    <source>
        <dbReference type="EMBL" id="MBA0599769.1"/>
    </source>
</evidence>
<dbReference type="AlphaFoldDB" id="A0A7J8QDZ7"/>
<reference evidence="1 2" key="1">
    <citation type="journal article" date="2019" name="Genome Biol. Evol.">
        <title>Insights into the evolution of the New World diploid cottons (Gossypium, subgenus Houzingenia) based on genome sequencing.</title>
        <authorList>
            <person name="Grover C.E."/>
            <person name="Arick M.A. 2nd"/>
            <person name="Thrash A."/>
            <person name="Conover J.L."/>
            <person name="Sanders W.S."/>
            <person name="Peterson D.G."/>
            <person name="Frelichowski J.E."/>
            <person name="Scheffler J.A."/>
            <person name="Scheffler B.E."/>
            <person name="Wendel J.F."/>
        </authorList>
    </citation>
    <scope>NUCLEOTIDE SEQUENCE [LARGE SCALE GENOMIC DNA]</scope>
    <source>
        <strain evidence="1">8</strain>
        <tissue evidence="1">Leaf</tissue>
    </source>
</reference>
<protein>
    <recommendedName>
        <fullName evidence="3">DUF4283 domain-containing protein</fullName>
    </recommendedName>
</protein>
<dbReference type="Proteomes" id="UP000593578">
    <property type="component" value="Unassembled WGS sequence"/>
</dbReference>
<sequence length="84" mass="9545">MADVVDLNRVIEGMPWFFNNHLLLPHNLQSGEDLVQLPLNNAIFWIQIHDFPPLLMLETMARRGVESNVAGFMELGSDDKDSPI</sequence>
<proteinExistence type="predicted"/>
<evidence type="ECO:0000313" key="2">
    <source>
        <dbReference type="Proteomes" id="UP000593578"/>
    </source>
</evidence>
<name>A0A7J8QDZ7_GOSRA</name>
<gene>
    <name evidence="1" type="ORF">Gorai_005975</name>
</gene>
<evidence type="ECO:0008006" key="3">
    <source>
        <dbReference type="Google" id="ProtNLM"/>
    </source>
</evidence>
<dbReference type="EMBL" id="JABEZZ010000011">
    <property type="protein sequence ID" value="MBA0599769.1"/>
    <property type="molecule type" value="Genomic_DNA"/>
</dbReference>
<comment type="caution">
    <text evidence="1">The sequence shown here is derived from an EMBL/GenBank/DDBJ whole genome shotgun (WGS) entry which is preliminary data.</text>
</comment>
<organism evidence="1 2">
    <name type="scientific">Gossypium raimondii</name>
    <name type="common">Peruvian cotton</name>
    <name type="synonym">Gossypium klotzschianum subsp. raimondii</name>
    <dbReference type="NCBI Taxonomy" id="29730"/>
    <lineage>
        <taxon>Eukaryota</taxon>
        <taxon>Viridiplantae</taxon>
        <taxon>Streptophyta</taxon>
        <taxon>Embryophyta</taxon>
        <taxon>Tracheophyta</taxon>
        <taxon>Spermatophyta</taxon>
        <taxon>Magnoliopsida</taxon>
        <taxon>eudicotyledons</taxon>
        <taxon>Gunneridae</taxon>
        <taxon>Pentapetalae</taxon>
        <taxon>rosids</taxon>
        <taxon>malvids</taxon>
        <taxon>Malvales</taxon>
        <taxon>Malvaceae</taxon>
        <taxon>Malvoideae</taxon>
        <taxon>Gossypium</taxon>
    </lineage>
</organism>
<accession>A0A7J8QDZ7</accession>